<dbReference type="GO" id="GO:0019365">
    <property type="term" value="P:pyridine nucleotide salvage"/>
    <property type="evidence" value="ECO:0007669"/>
    <property type="project" value="InterPro"/>
</dbReference>
<reference evidence="1 2" key="1">
    <citation type="journal article" date="2011" name="Science">
        <title>The Selaginella genome identifies genetic changes associated with the evolution of vascular plants.</title>
        <authorList>
            <person name="Banks J.A."/>
            <person name="Nishiyama T."/>
            <person name="Hasebe M."/>
            <person name="Bowman J.L."/>
            <person name="Gribskov M."/>
            <person name="dePamphilis C."/>
            <person name="Albert V.A."/>
            <person name="Aono N."/>
            <person name="Aoyama T."/>
            <person name="Ambrose B.A."/>
            <person name="Ashton N.W."/>
            <person name="Axtell M.J."/>
            <person name="Barker E."/>
            <person name="Barker M.S."/>
            <person name="Bennetzen J.L."/>
            <person name="Bonawitz N.D."/>
            <person name="Chapple C."/>
            <person name="Cheng C."/>
            <person name="Correa L.G."/>
            <person name="Dacre M."/>
            <person name="DeBarry J."/>
            <person name="Dreyer I."/>
            <person name="Elias M."/>
            <person name="Engstrom E.M."/>
            <person name="Estelle M."/>
            <person name="Feng L."/>
            <person name="Finet C."/>
            <person name="Floyd S.K."/>
            <person name="Frommer W.B."/>
            <person name="Fujita T."/>
            <person name="Gramzow L."/>
            <person name="Gutensohn M."/>
            <person name="Harholt J."/>
            <person name="Hattori M."/>
            <person name="Heyl A."/>
            <person name="Hirai T."/>
            <person name="Hiwatashi Y."/>
            <person name="Ishikawa M."/>
            <person name="Iwata M."/>
            <person name="Karol K.G."/>
            <person name="Koehler B."/>
            <person name="Kolukisaoglu U."/>
            <person name="Kubo M."/>
            <person name="Kurata T."/>
            <person name="Lalonde S."/>
            <person name="Li K."/>
            <person name="Li Y."/>
            <person name="Litt A."/>
            <person name="Lyons E."/>
            <person name="Manning G."/>
            <person name="Maruyama T."/>
            <person name="Michael T.P."/>
            <person name="Mikami K."/>
            <person name="Miyazaki S."/>
            <person name="Morinaga S."/>
            <person name="Murata T."/>
            <person name="Mueller-Roeber B."/>
            <person name="Nelson D.R."/>
            <person name="Obara M."/>
            <person name="Oguri Y."/>
            <person name="Olmstead R.G."/>
            <person name="Onodera N."/>
            <person name="Petersen B.L."/>
            <person name="Pils B."/>
            <person name="Prigge M."/>
            <person name="Rensing S.A."/>
            <person name="Riano-Pachon D.M."/>
            <person name="Roberts A.W."/>
            <person name="Sato Y."/>
            <person name="Scheller H.V."/>
            <person name="Schulz B."/>
            <person name="Schulz C."/>
            <person name="Shakirov E.V."/>
            <person name="Shibagaki N."/>
            <person name="Shinohara N."/>
            <person name="Shippen D.E."/>
            <person name="Soerensen I."/>
            <person name="Sotooka R."/>
            <person name="Sugimoto N."/>
            <person name="Sugita M."/>
            <person name="Sumikawa N."/>
            <person name="Tanurdzic M."/>
            <person name="Theissen G."/>
            <person name="Ulvskov P."/>
            <person name="Wakazuki S."/>
            <person name="Weng J.K."/>
            <person name="Willats W.W."/>
            <person name="Wipf D."/>
            <person name="Wolf P.G."/>
            <person name="Yang L."/>
            <person name="Zimmer A.D."/>
            <person name="Zhu Q."/>
            <person name="Mitros T."/>
            <person name="Hellsten U."/>
            <person name="Loque D."/>
            <person name="Otillar R."/>
            <person name="Salamov A."/>
            <person name="Schmutz J."/>
            <person name="Shapiro H."/>
            <person name="Lindquist E."/>
            <person name="Lucas S."/>
            <person name="Rokhsar D."/>
            <person name="Grigoriev I.V."/>
        </authorList>
    </citation>
    <scope>NUCLEOTIDE SEQUENCE [LARGE SCALE GENOMIC DNA]</scope>
</reference>
<dbReference type="GO" id="GO:0008936">
    <property type="term" value="F:nicotinamidase activity"/>
    <property type="evidence" value="ECO:0007669"/>
    <property type="project" value="InterPro"/>
</dbReference>
<evidence type="ECO:0000313" key="1">
    <source>
        <dbReference type="EMBL" id="EFJ25720.1"/>
    </source>
</evidence>
<name>D8RPQ6_SELML</name>
<dbReference type="PANTHER" id="PTHR47297:SF2">
    <property type="entry name" value="OS02G0606800 PROTEIN"/>
    <property type="match status" value="1"/>
</dbReference>
<dbReference type="HOGENOM" id="CLU_1410963_0_0_1"/>
<accession>D8RPQ6</accession>
<keyword evidence="2" id="KW-1185">Reference proteome</keyword>
<protein>
    <submittedName>
        <fullName evidence="1">Uncharacterized protein</fullName>
    </submittedName>
</protein>
<dbReference type="Proteomes" id="UP000001514">
    <property type="component" value="Unassembled WGS sequence"/>
</dbReference>
<dbReference type="PANTHER" id="PTHR47297">
    <property type="match status" value="1"/>
</dbReference>
<evidence type="ECO:0000313" key="2">
    <source>
        <dbReference type="Proteomes" id="UP000001514"/>
    </source>
</evidence>
<sequence length="193" mass="20526">MTSVRNHGISPPLEEIVVYAQGCSTYDLPLAVAKEIGAVSHPQDLAHHMGLYLTAARGAKIVDSVQFAAEIHPNGVKKKLNLDSVTAACITTVVFIVPVQDHLRPMPSSSSTTPQHCLRALLTSWGGSSPMFSSVSNQKRLVDHVNHLGPDAEDSSSQEQFGTDVAAVVAAARLPCRGGGTTMWCSSTRLPSR</sequence>
<dbReference type="InterPro" id="IPR044717">
    <property type="entry name" value="NIC1"/>
</dbReference>
<dbReference type="EMBL" id="GL377586">
    <property type="protein sequence ID" value="EFJ25720.1"/>
    <property type="molecule type" value="Genomic_DNA"/>
</dbReference>
<proteinExistence type="predicted"/>
<gene>
    <name evidence="1" type="ORF">SELMODRAFT_413633</name>
</gene>
<dbReference type="Gramene" id="EFJ25720">
    <property type="protein sequence ID" value="EFJ25720"/>
    <property type="gene ID" value="SELMODRAFT_413633"/>
</dbReference>
<dbReference type="AlphaFoldDB" id="D8RPQ6"/>
<organism evidence="2">
    <name type="scientific">Selaginella moellendorffii</name>
    <name type="common">Spikemoss</name>
    <dbReference type="NCBI Taxonomy" id="88036"/>
    <lineage>
        <taxon>Eukaryota</taxon>
        <taxon>Viridiplantae</taxon>
        <taxon>Streptophyta</taxon>
        <taxon>Embryophyta</taxon>
        <taxon>Tracheophyta</taxon>
        <taxon>Lycopodiopsida</taxon>
        <taxon>Selaginellales</taxon>
        <taxon>Selaginellaceae</taxon>
        <taxon>Selaginella</taxon>
    </lineage>
</organism>
<dbReference type="KEGG" id="smo:SELMODRAFT_413633"/>
<dbReference type="InParanoid" id="D8RPQ6"/>